<sequence length="137" mass="14845">MEGDDGGMKRALKVLAVLAAVSPLGAAADDAAPASLGKSLQLRPKAILTPSPSAIQQAPFLIQPGEPNLDFQPHNTDERLKEIRASCENGGRSLCYDTDSGKVVYKKTAEYMPSIPGMRAEHISVKRDRVTFKYSFR</sequence>
<gene>
    <name evidence="1" type="ORF">DSM104443_00232</name>
</gene>
<dbReference type="EMBL" id="CP053069">
    <property type="protein sequence ID" value="QJR09195.1"/>
    <property type="molecule type" value="Genomic_DNA"/>
</dbReference>
<organism evidence="1 2">
    <name type="scientific">Usitatibacter rugosus</name>
    <dbReference type="NCBI Taxonomy" id="2732067"/>
    <lineage>
        <taxon>Bacteria</taxon>
        <taxon>Pseudomonadati</taxon>
        <taxon>Pseudomonadota</taxon>
        <taxon>Betaproteobacteria</taxon>
        <taxon>Nitrosomonadales</taxon>
        <taxon>Usitatibacteraceae</taxon>
        <taxon>Usitatibacter</taxon>
    </lineage>
</organism>
<reference evidence="1 2" key="1">
    <citation type="submission" date="2020-04" db="EMBL/GenBank/DDBJ databases">
        <title>Usitatibacter rugosus gen. nov., sp. nov. and Usitatibacter palustris sp. nov., novel members of Usitatibacteraceae fam. nov. within the order Nitrosomonadales isolated from soil.</title>
        <authorList>
            <person name="Huber K.J."/>
            <person name="Neumann-Schaal M."/>
            <person name="Geppert A."/>
            <person name="Luckner M."/>
            <person name="Wanner G."/>
            <person name="Overmann J."/>
        </authorList>
    </citation>
    <scope>NUCLEOTIDE SEQUENCE [LARGE SCALE GENOMIC DNA]</scope>
    <source>
        <strain evidence="1 2">0125_3</strain>
    </source>
</reference>
<dbReference type="AlphaFoldDB" id="A0A6M4GQ54"/>
<proteinExistence type="predicted"/>
<keyword evidence="2" id="KW-1185">Reference proteome</keyword>
<protein>
    <submittedName>
        <fullName evidence="1">Uncharacterized protein</fullName>
    </submittedName>
</protein>
<evidence type="ECO:0000313" key="1">
    <source>
        <dbReference type="EMBL" id="QJR09195.1"/>
    </source>
</evidence>
<accession>A0A6M4GQ54</accession>
<name>A0A6M4GQ54_9PROT</name>
<dbReference type="KEGG" id="uru:DSM104443_00232"/>
<evidence type="ECO:0000313" key="2">
    <source>
        <dbReference type="Proteomes" id="UP000501534"/>
    </source>
</evidence>
<dbReference type="Proteomes" id="UP000501534">
    <property type="component" value="Chromosome"/>
</dbReference>